<evidence type="ECO:0000256" key="1">
    <source>
        <dbReference type="SAM" id="MobiDB-lite"/>
    </source>
</evidence>
<accession>A0ABT9RL19</accession>
<protein>
    <submittedName>
        <fullName evidence="3">Catechol 2,3-dioxygenase-like lactoylglutathione lyase family enzyme</fullName>
    </submittedName>
</protein>
<reference evidence="3 4" key="1">
    <citation type="submission" date="2023-07" db="EMBL/GenBank/DDBJ databases">
        <title>Sequencing the genomes of 1000 actinobacteria strains.</title>
        <authorList>
            <person name="Klenk H.-P."/>
        </authorList>
    </citation>
    <scope>NUCLEOTIDE SEQUENCE [LARGE SCALE GENOMIC DNA]</scope>
    <source>
        <strain evidence="3 4">DSM 44109</strain>
    </source>
</reference>
<dbReference type="Pfam" id="PF13468">
    <property type="entry name" value="Glyoxalase_3"/>
    <property type="match status" value="1"/>
</dbReference>
<evidence type="ECO:0000259" key="2">
    <source>
        <dbReference type="Pfam" id="PF13468"/>
    </source>
</evidence>
<dbReference type="RefSeq" id="WP_306874627.1">
    <property type="nucleotide sequence ID" value="NZ_JAUSRB010000002.1"/>
</dbReference>
<dbReference type="InterPro" id="IPR025870">
    <property type="entry name" value="Glyoxalase-like_dom"/>
</dbReference>
<dbReference type="SUPFAM" id="SSF54593">
    <property type="entry name" value="Glyoxalase/Bleomycin resistance protein/Dihydroxybiphenyl dioxygenase"/>
    <property type="match status" value="1"/>
</dbReference>
<gene>
    <name evidence="3" type="ORF">J2S55_009264</name>
</gene>
<feature type="compositionally biased region" description="Low complexity" evidence="1">
    <location>
        <begin position="327"/>
        <end position="355"/>
    </location>
</feature>
<sequence>MNSSEKIADIDRIDHTVLITTDLDAASARYEALGFTLSPASPHLLAGRPGGPLTRTCTANRCAYFGRSFIELLGVVDPTAPDPWGVHQLRETYRGLLMTLGSRDVRATAHRLHAEGLASTGVRALERDVSTPEGARTVRADSVRIDAVHTPEGALQATQHFTPQYVHQPRYLDHPNGARGLHSVLLVVPDEDVDTYEERYVRILDADVWIEGPKRVLSLRHGQVEIAPQSALDSLLPGHTLPAPPLLAAHTVAVTDAAAARALVESNGIATHTTPDGFYVAGEDACGVPLALRRADRSLPAENALGLSRRLRDHGRGSAMRRPGDPDPGQAAGPDRAYGPRRVSAPRASRSGRVPSELRHVSERVAPWPMRPSRPAGPPLRGRRMRRLDQGGGVTVRGVRGPPGADQLDHLAGLLSHPPDFRPPPWRPLYLMGHQATTAITECCNSIAHRYYCVGPVGPSRPFP</sequence>
<dbReference type="Gene3D" id="3.10.180.10">
    <property type="entry name" value="2,3-Dihydroxybiphenyl 1,2-Dioxygenase, domain 1"/>
    <property type="match status" value="1"/>
</dbReference>
<evidence type="ECO:0000313" key="3">
    <source>
        <dbReference type="EMBL" id="MDP9869998.1"/>
    </source>
</evidence>
<keyword evidence="4" id="KW-1185">Reference proteome</keyword>
<organism evidence="3 4">
    <name type="scientific">Streptosporangium brasiliense</name>
    <dbReference type="NCBI Taxonomy" id="47480"/>
    <lineage>
        <taxon>Bacteria</taxon>
        <taxon>Bacillati</taxon>
        <taxon>Actinomycetota</taxon>
        <taxon>Actinomycetes</taxon>
        <taxon>Streptosporangiales</taxon>
        <taxon>Streptosporangiaceae</taxon>
        <taxon>Streptosporangium</taxon>
    </lineage>
</organism>
<name>A0ABT9RL19_9ACTN</name>
<dbReference type="InterPro" id="IPR029068">
    <property type="entry name" value="Glyas_Bleomycin-R_OHBP_Dase"/>
</dbReference>
<comment type="caution">
    <text evidence="3">The sequence shown here is derived from an EMBL/GenBank/DDBJ whole genome shotgun (WGS) entry which is preliminary data.</text>
</comment>
<dbReference type="Proteomes" id="UP001230426">
    <property type="component" value="Unassembled WGS sequence"/>
</dbReference>
<feature type="region of interest" description="Disordered" evidence="1">
    <location>
        <begin position="304"/>
        <end position="360"/>
    </location>
</feature>
<evidence type="ECO:0000313" key="4">
    <source>
        <dbReference type="Proteomes" id="UP001230426"/>
    </source>
</evidence>
<feature type="domain" description="Glyoxalase-like" evidence="2">
    <location>
        <begin position="13"/>
        <end position="201"/>
    </location>
</feature>
<dbReference type="EMBL" id="JAUSRB010000002">
    <property type="protein sequence ID" value="MDP9869998.1"/>
    <property type="molecule type" value="Genomic_DNA"/>
</dbReference>
<proteinExistence type="predicted"/>